<organism evidence="1 2">
    <name type="scientific">Eubacterium ventriosum</name>
    <dbReference type="NCBI Taxonomy" id="39496"/>
    <lineage>
        <taxon>Bacteria</taxon>
        <taxon>Bacillati</taxon>
        <taxon>Bacillota</taxon>
        <taxon>Clostridia</taxon>
        <taxon>Eubacteriales</taxon>
        <taxon>Eubacteriaceae</taxon>
        <taxon>Eubacterium</taxon>
    </lineage>
</organism>
<protein>
    <recommendedName>
        <fullName evidence="3">Butirosin biosynthesis protein H N-terminal domain-containing protein</fullName>
    </recommendedName>
</protein>
<dbReference type="AlphaFoldDB" id="A0A415LH61"/>
<dbReference type="EMBL" id="QROT01000001">
    <property type="protein sequence ID" value="RHL47895.1"/>
    <property type="molecule type" value="Genomic_DNA"/>
</dbReference>
<gene>
    <name evidence="1" type="ORF">DW018_00205</name>
</gene>
<evidence type="ECO:0000313" key="1">
    <source>
        <dbReference type="EMBL" id="RHL47895.1"/>
    </source>
</evidence>
<evidence type="ECO:0008006" key="3">
    <source>
        <dbReference type="Google" id="ProtNLM"/>
    </source>
</evidence>
<proteinExistence type="predicted"/>
<sequence length="481" mass="57590">MNNKKKELDINMTEPIVTECWNYCRLAVALAVNNRNWYVDKFWEVNIYDGFMSYYYEADSERRSMPNYDKVLDIERINANIDIVPQIIEAIDKEGYPLLYIKSNKSKIAEHEVLVYGYDIEEKKALCLIYVGQPNYWEKSTFSFEEIEYCFKEEVNELKKDKEKMLYYWGLGFPASILYKKGNNDKPDLYAIYKSIRHMLNSGYQGATGVQLYYDQDEYWVNIHRGIEIYKMFYDNLYSLICENENYINENVDVIKSVYKVLESKRKIIDKIKYLQEGMYIRNIESIIPQLERLCYYLENALILLEKYWVRKSKKYVEKMRTVFKTAEITDKAILEQLMEIFSAEVRKELDMDTELYECDENELKNSPICRYITYEIQTKENYIKAYLHRFIMQSDSIYIFGLEQSELDAINESNKVGVQIDNMLSDEYSSSLPYRTELYLCKATLVEQLEQQELIKELYERKYNEKPSENMLCLLIEEKI</sequence>
<name>A0A415LH61_9FIRM</name>
<reference evidence="1 2" key="1">
    <citation type="submission" date="2018-08" db="EMBL/GenBank/DDBJ databases">
        <title>A genome reference for cultivated species of the human gut microbiota.</title>
        <authorList>
            <person name="Zou Y."/>
            <person name="Xue W."/>
            <person name="Luo G."/>
        </authorList>
    </citation>
    <scope>NUCLEOTIDE SEQUENCE [LARGE SCALE GENOMIC DNA]</scope>
    <source>
        <strain evidence="1 2">AF37-4</strain>
    </source>
</reference>
<comment type="caution">
    <text evidence="1">The sequence shown here is derived from an EMBL/GenBank/DDBJ whole genome shotgun (WGS) entry which is preliminary data.</text>
</comment>
<dbReference type="Proteomes" id="UP000283314">
    <property type="component" value="Unassembled WGS sequence"/>
</dbReference>
<dbReference type="RefSeq" id="WP_118379050.1">
    <property type="nucleotide sequence ID" value="NZ_CABJDQ010000001.1"/>
</dbReference>
<evidence type="ECO:0000313" key="2">
    <source>
        <dbReference type="Proteomes" id="UP000283314"/>
    </source>
</evidence>
<accession>A0A415LH61</accession>
<dbReference type="GeneID" id="66465654"/>